<dbReference type="EMBL" id="JH711797">
    <property type="protein sequence ID" value="EIW52133.1"/>
    <property type="molecule type" value="Genomic_DNA"/>
</dbReference>
<sequence length="108" mass="11735">MHYDVSVSRRWCSVLSVFEHPSTPGPARAHILTCPSQTYAVDAPRYTTSTFPLEQHGFGRRVCAPQACPIRSARGRPTETASAPLTTRCTHVTVVPARSCVGSTLPAR</sequence>
<protein>
    <submittedName>
        <fullName evidence="1">Uncharacterized protein</fullName>
    </submittedName>
</protein>
<accession>R7S7U9</accession>
<proteinExistence type="predicted"/>
<evidence type="ECO:0000313" key="1">
    <source>
        <dbReference type="EMBL" id="EIW52133.1"/>
    </source>
</evidence>
<reference evidence="2" key="1">
    <citation type="journal article" date="2012" name="Science">
        <title>The Paleozoic origin of enzymatic lignin decomposition reconstructed from 31 fungal genomes.</title>
        <authorList>
            <person name="Floudas D."/>
            <person name="Binder M."/>
            <person name="Riley R."/>
            <person name="Barry K."/>
            <person name="Blanchette R.A."/>
            <person name="Henrissat B."/>
            <person name="Martinez A.T."/>
            <person name="Otillar R."/>
            <person name="Spatafora J.W."/>
            <person name="Yadav J.S."/>
            <person name="Aerts A."/>
            <person name="Benoit I."/>
            <person name="Boyd A."/>
            <person name="Carlson A."/>
            <person name="Copeland A."/>
            <person name="Coutinho P.M."/>
            <person name="de Vries R.P."/>
            <person name="Ferreira P."/>
            <person name="Findley K."/>
            <person name="Foster B."/>
            <person name="Gaskell J."/>
            <person name="Glotzer D."/>
            <person name="Gorecki P."/>
            <person name="Heitman J."/>
            <person name="Hesse C."/>
            <person name="Hori C."/>
            <person name="Igarashi K."/>
            <person name="Jurgens J.A."/>
            <person name="Kallen N."/>
            <person name="Kersten P."/>
            <person name="Kohler A."/>
            <person name="Kuees U."/>
            <person name="Kumar T.K.A."/>
            <person name="Kuo A."/>
            <person name="LaButti K."/>
            <person name="Larrondo L.F."/>
            <person name="Lindquist E."/>
            <person name="Ling A."/>
            <person name="Lombard V."/>
            <person name="Lucas S."/>
            <person name="Lundell T."/>
            <person name="Martin R."/>
            <person name="McLaughlin D.J."/>
            <person name="Morgenstern I."/>
            <person name="Morin E."/>
            <person name="Murat C."/>
            <person name="Nagy L.G."/>
            <person name="Nolan M."/>
            <person name="Ohm R.A."/>
            <person name="Patyshakuliyeva A."/>
            <person name="Rokas A."/>
            <person name="Ruiz-Duenas F.J."/>
            <person name="Sabat G."/>
            <person name="Salamov A."/>
            <person name="Samejima M."/>
            <person name="Schmutz J."/>
            <person name="Slot J.C."/>
            <person name="St John F."/>
            <person name="Stenlid J."/>
            <person name="Sun H."/>
            <person name="Sun S."/>
            <person name="Syed K."/>
            <person name="Tsang A."/>
            <person name="Wiebenga A."/>
            <person name="Young D."/>
            <person name="Pisabarro A."/>
            <person name="Eastwood D.C."/>
            <person name="Martin F."/>
            <person name="Cullen D."/>
            <person name="Grigoriev I.V."/>
            <person name="Hibbett D.S."/>
        </authorList>
    </citation>
    <scope>NUCLEOTIDE SEQUENCE [LARGE SCALE GENOMIC DNA]</scope>
    <source>
        <strain evidence="2">FP-101664</strain>
    </source>
</reference>
<evidence type="ECO:0000313" key="2">
    <source>
        <dbReference type="Proteomes" id="UP000054317"/>
    </source>
</evidence>
<dbReference type="KEGG" id="tvs:TRAVEDRAFT_40821"/>
<keyword evidence="2" id="KW-1185">Reference proteome</keyword>
<organism evidence="1 2">
    <name type="scientific">Trametes versicolor (strain FP-101664)</name>
    <name type="common">White-rot fungus</name>
    <name type="synonym">Coriolus versicolor</name>
    <dbReference type="NCBI Taxonomy" id="717944"/>
    <lineage>
        <taxon>Eukaryota</taxon>
        <taxon>Fungi</taxon>
        <taxon>Dikarya</taxon>
        <taxon>Basidiomycota</taxon>
        <taxon>Agaricomycotina</taxon>
        <taxon>Agaricomycetes</taxon>
        <taxon>Polyporales</taxon>
        <taxon>Polyporaceae</taxon>
        <taxon>Trametes</taxon>
    </lineage>
</organism>
<dbReference type="AlphaFoldDB" id="R7S7U9"/>
<name>R7S7U9_TRAVS</name>
<dbReference type="GeneID" id="19414340"/>
<gene>
    <name evidence="1" type="ORF">TRAVEDRAFT_40821</name>
</gene>
<dbReference type="RefSeq" id="XP_008045034.1">
    <property type="nucleotide sequence ID" value="XM_008046843.1"/>
</dbReference>
<dbReference type="Proteomes" id="UP000054317">
    <property type="component" value="Unassembled WGS sequence"/>
</dbReference>